<protein>
    <recommendedName>
        <fullName evidence="3">Late embryogenesis abundant protein LEA-2 subgroup domain-containing protein</fullName>
    </recommendedName>
</protein>
<name>A0A1J7IB71_LUPAN</name>
<evidence type="ECO:0008006" key="3">
    <source>
        <dbReference type="Google" id="ProtNLM"/>
    </source>
</evidence>
<evidence type="ECO:0000313" key="1">
    <source>
        <dbReference type="EMBL" id="OIW11381.1"/>
    </source>
</evidence>
<proteinExistence type="predicted"/>
<gene>
    <name evidence="1" type="ORF">TanjilG_19637</name>
</gene>
<dbReference type="Proteomes" id="UP000188354">
    <property type="component" value="Chromosome LG05"/>
</dbReference>
<sequence length="272" mass="30986">MSFSTPQVESRIEFSPLPQVVEQEQDHIIDEDKDSHIFMTEIEPQEEQCFDCEAIMIVLRLAMVSLLLVGFALHQSQLEKPDLNPIPPRFFIDSLLIPEFKISNGELSSTFDIKLTIANDMNSSSINIIRLDVAMTYQENKTLALVTPIELHYPMQSDVFLVDAEEMKRMNVKLSTTGWERDQPVVDDVVIQAMDKDMKRGLMRLGLQMMVVGEVQFGNGWVTSFVMYPSCNGFAVRFKAAADRHGEAATVVDQKPRECIGTVQWEHLRKML</sequence>
<dbReference type="AlphaFoldDB" id="A0A1J7IB71"/>
<dbReference type="Gramene" id="OIW11381">
    <property type="protein sequence ID" value="OIW11381"/>
    <property type="gene ID" value="TanjilG_19637"/>
</dbReference>
<organism evidence="1 2">
    <name type="scientific">Lupinus angustifolius</name>
    <name type="common">Narrow-leaved blue lupine</name>
    <dbReference type="NCBI Taxonomy" id="3871"/>
    <lineage>
        <taxon>Eukaryota</taxon>
        <taxon>Viridiplantae</taxon>
        <taxon>Streptophyta</taxon>
        <taxon>Embryophyta</taxon>
        <taxon>Tracheophyta</taxon>
        <taxon>Spermatophyta</taxon>
        <taxon>Magnoliopsida</taxon>
        <taxon>eudicotyledons</taxon>
        <taxon>Gunneridae</taxon>
        <taxon>Pentapetalae</taxon>
        <taxon>rosids</taxon>
        <taxon>fabids</taxon>
        <taxon>Fabales</taxon>
        <taxon>Fabaceae</taxon>
        <taxon>Papilionoideae</taxon>
        <taxon>50 kb inversion clade</taxon>
        <taxon>genistoids sensu lato</taxon>
        <taxon>core genistoids</taxon>
        <taxon>Genisteae</taxon>
        <taxon>Lupinus</taxon>
    </lineage>
</organism>
<reference evidence="1 2" key="1">
    <citation type="journal article" date="2017" name="Plant Biotechnol. J.">
        <title>A comprehensive draft genome sequence for lupin (Lupinus angustifolius), an emerging health food: insights into plant-microbe interactions and legume evolution.</title>
        <authorList>
            <person name="Hane J.K."/>
            <person name="Ming Y."/>
            <person name="Kamphuis L.G."/>
            <person name="Nelson M.N."/>
            <person name="Garg G."/>
            <person name="Atkins C.A."/>
            <person name="Bayer P.E."/>
            <person name="Bravo A."/>
            <person name="Bringans S."/>
            <person name="Cannon S."/>
            <person name="Edwards D."/>
            <person name="Foley R."/>
            <person name="Gao L.L."/>
            <person name="Harrison M.J."/>
            <person name="Huang W."/>
            <person name="Hurgobin B."/>
            <person name="Li S."/>
            <person name="Liu C.W."/>
            <person name="McGrath A."/>
            <person name="Morahan G."/>
            <person name="Murray J."/>
            <person name="Weller J."/>
            <person name="Jian J."/>
            <person name="Singh K.B."/>
        </authorList>
    </citation>
    <scope>NUCLEOTIDE SEQUENCE [LARGE SCALE GENOMIC DNA]</scope>
    <source>
        <strain evidence="2">cv. Tanjil</strain>
        <tissue evidence="1">Whole plant</tissue>
    </source>
</reference>
<keyword evidence="2" id="KW-1185">Reference proteome</keyword>
<evidence type="ECO:0000313" key="2">
    <source>
        <dbReference type="Proteomes" id="UP000188354"/>
    </source>
</evidence>
<dbReference type="EMBL" id="CM007365">
    <property type="protein sequence ID" value="OIW11381.1"/>
    <property type="molecule type" value="Genomic_DNA"/>
</dbReference>
<accession>A0A1J7IB71</accession>
<dbReference type="OMA" id="CEAIMIV"/>